<comment type="cofactor">
    <cofactor evidence="6">
        <name>Zn(2+)</name>
        <dbReference type="ChEBI" id="CHEBI:29105"/>
    </cofactor>
    <text evidence="6">Binds 1 zinc ion.</text>
</comment>
<keyword evidence="2 6" id="KW-0479">Metal-binding</keyword>
<evidence type="ECO:0000313" key="9">
    <source>
        <dbReference type="EMBL" id="OHA42516.1"/>
    </source>
</evidence>
<dbReference type="Pfam" id="PF01432">
    <property type="entry name" value="Peptidase_M3"/>
    <property type="match status" value="1"/>
</dbReference>
<evidence type="ECO:0008006" key="11">
    <source>
        <dbReference type="Google" id="ProtNLM"/>
    </source>
</evidence>
<evidence type="ECO:0000256" key="6">
    <source>
        <dbReference type="RuleBase" id="RU003435"/>
    </source>
</evidence>
<dbReference type="SUPFAM" id="SSF55486">
    <property type="entry name" value="Metalloproteases ('zincins'), catalytic domain"/>
    <property type="match status" value="1"/>
</dbReference>
<name>A0A1G2P2E9_9BACT</name>
<dbReference type="Proteomes" id="UP000176429">
    <property type="component" value="Unassembled WGS sequence"/>
</dbReference>
<dbReference type="EMBL" id="MHSH01000004">
    <property type="protein sequence ID" value="OHA42516.1"/>
    <property type="molecule type" value="Genomic_DNA"/>
</dbReference>
<dbReference type="InterPro" id="IPR001567">
    <property type="entry name" value="Pept_M3A_M3B_dom"/>
</dbReference>
<gene>
    <name evidence="9" type="ORF">A3H68_00975</name>
</gene>
<protein>
    <recommendedName>
        <fullName evidence="11">Peptidase M3A/M3B catalytic domain-containing protein</fullName>
    </recommendedName>
</protein>
<dbReference type="Gene3D" id="1.20.140.70">
    <property type="entry name" value="Oligopeptidase f, N-terminal domain"/>
    <property type="match status" value="1"/>
</dbReference>
<evidence type="ECO:0000256" key="5">
    <source>
        <dbReference type="ARBA" id="ARBA00023049"/>
    </source>
</evidence>
<organism evidence="9 10">
    <name type="scientific">Candidatus Taylorbacteria bacterium RIFCSPLOWO2_02_FULL_46_40</name>
    <dbReference type="NCBI Taxonomy" id="1802329"/>
    <lineage>
        <taxon>Bacteria</taxon>
        <taxon>Candidatus Tayloriibacteriota</taxon>
    </lineage>
</organism>
<proteinExistence type="inferred from homology"/>
<feature type="domain" description="Peptidase M3A/M3B catalytic" evidence="7">
    <location>
        <begin position="334"/>
        <end position="571"/>
    </location>
</feature>
<evidence type="ECO:0000256" key="1">
    <source>
        <dbReference type="ARBA" id="ARBA00022670"/>
    </source>
</evidence>
<dbReference type="Gene3D" id="1.10.1370.20">
    <property type="entry name" value="Oligoendopeptidase f, C-terminal domain"/>
    <property type="match status" value="1"/>
</dbReference>
<evidence type="ECO:0000259" key="8">
    <source>
        <dbReference type="Pfam" id="PF08439"/>
    </source>
</evidence>
<feature type="domain" description="Oligopeptidase F N-terminal" evidence="8">
    <location>
        <begin position="115"/>
        <end position="167"/>
    </location>
</feature>
<keyword evidence="5 6" id="KW-0482">Metalloprotease</keyword>
<keyword evidence="4 6" id="KW-0862">Zinc</keyword>
<evidence type="ECO:0000313" key="10">
    <source>
        <dbReference type="Proteomes" id="UP000176429"/>
    </source>
</evidence>
<keyword evidence="3 6" id="KW-0378">Hydrolase</keyword>
<comment type="similarity">
    <text evidence="6">Belongs to the peptidase M3 family.</text>
</comment>
<dbReference type="InterPro" id="IPR013647">
    <property type="entry name" value="OligopepF_N_dom"/>
</dbReference>
<reference evidence="9 10" key="1">
    <citation type="journal article" date="2016" name="Nat. Commun.">
        <title>Thousands of microbial genomes shed light on interconnected biogeochemical processes in an aquifer system.</title>
        <authorList>
            <person name="Anantharaman K."/>
            <person name="Brown C.T."/>
            <person name="Hug L.A."/>
            <person name="Sharon I."/>
            <person name="Castelle C.J."/>
            <person name="Probst A.J."/>
            <person name="Thomas B.C."/>
            <person name="Singh A."/>
            <person name="Wilkins M.J."/>
            <person name="Karaoz U."/>
            <person name="Brodie E.L."/>
            <person name="Williams K.H."/>
            <person name="Hubbard S.S."/>
            <person name="Banfield J.F."/>
        </authorList>
    </citation>
    <scope>NUCLEOTIDE SEQUENCE [LARGE SCALE GENOMIC DNA]</scope>
</reference>
<dbReference type="InterPro" id="IPR042088">
    <property type="entry name" value="OligoPept_F_C"/>
</dbReference>
<evidence type="ECO:0000256" key="2">
    <source>
        <dbReference type="ARBA" id="ARBA00022723"/>
    </source>
</evidence>
<dbReference type="GO" id="GO:0006508">
    <property type="term" value="P:proteolysis"/>
    <property type="evidence" value="ECO:0007669"/>
    <property type="project" value="UniProtKB-KW"/>
</dbReference>
<dbReference type="AlphaFoldDB" id="A0A1G2P2E9"/>
<keyword evidence="1 6" id="KW-0645">Protease</keyword>
<evidence type="ECO:0000256" key="4">
    <source>
        <dbReference type="ARBA" id="ARBA00022833"/>
    </source>
</evidence>
<dbReference type="GO" id="GO:0046872">
    <property type="term" value="F:metal ion binding"/>
    <property type="evidence" value="ECO:0007669"/>
    <property type="project" value="UniProtKB-UniRule"/>
</dbReference>
<dbReference type="Pfam" id="PF08439">
    <property type="entry name" value="Peptidase_M3_N"/>
    <property type="match status" value="1"/>
</dbReference>
<sequence length="589" mass="67443">MKTARWNLSRLYDPKDAYRSIEKDLEIIRKSFEGFRVKYENDAARFADPVFLSEALGDYERLYTTLPLTRAVNYFNYRKDLDVKDTQAHARFNLVLARLENLFNGVRFFETVVAKIPSEHRARILSDKNISKYKYFLENLFLQGKHTLTLPEEKILAIKKIPGYQMWINGAEKAINALSVKYGKRELSLTQALSLCPTLGTSPRRKLYDEVLKKLSDNALFAENEINAIITDRKLNDDLRHFKNPYDQTLLEYKISAETVTALRNAVADNLRLSHRFYKAKAKMLGLAKLRYADRNAKAGKINKKYGWDKARQIVGDVFRGFHPSLAFFVGGYVNGGQIDAHSRVGKTGGAYCSGNINAPTFVLLNHADTFDSVMTFAHEMGHALHTDLSKGHSNALYREYSYPAAETASAFFEGLVFDKVTKDLKGQDRMIALHDSISDFTQTVFRQMACFNFELELHNEIRAKGELTKEGMAALMNKHMKEYLGPVFDLRPLDGYFFVGWPHIRRYFYVVSYVFGELVSRAMLSMLKKDKNFASEVFKFLRAGGENTTEEIFRGIGIDVKDPGFWQEGFDSVAAEIEELELLIRDEI</sequence>
<evidence type="ECO:0000259" key="7">
    <source>
        <dbReference type="Pfam" id="PF01432"/>
    </source>
</evidence>
<evidence type="ECO:0000256" key="3">
    <source>
        <dbReference type="ARBA" id="ARBA00022801"/>
    </source>
</evidence>
<comment type="caution">
    <text evidence="9">The sequence shown here is derived from an EMBL/GenBank/DDBJ whole genome shotgun (WGS) entry which is preliminary data.</text>
</comment>
<accession>A0A1G2P2E9</accession>
<dbReference type="GO" id="GO:0004222">
    <property type="term" value="F:metalloendopeptidase activity"/>
    <property type="evidence" value="ECO:0007669"/>
    <property type="project" value="InterPro"/>
</dbReference>